<keyword evidence="2" id="KW-1185">Reference proteome</keyword>
<proteinExistence type="predicted"/>
<dbReference type="AlphaFoldDB" id="A0A9D4HBB7"/>
<gene>
    <name evidence="1" type="ORF">DPMN_103534</name>
</gene>
<reference evidence="1" key="2">
    <citation type="submission" date="2020-11" db="EMBL/GenBank/DDBJ databases">
        <authorList>
            <person name="McCartney M.A."/>
            <person name="Auch B."/>
            <person name="Kono T."/>
            <person name="Mallez S."/>
            <person name="Becker A."/>
            <person name="Gohl D.M."/>
            <person name="Silverstein K.A.T."/>
            <person name="Koren S."/>
            <person name="Bechman K.B."/>
            <person name="Herman A."/>
            <person name="Abrahante J.E."/>
            <person name="Garbe J."/>
        </authorList>
    </citation>
    <scope>NUCLEOTIDE SEQUENCE</scope>
    <source>
        <strain evidence="1">Duluth1</strain>
        <tissue evidence="1">Whole animal</tissue>
    </source>
</reference>
<reference evidence="1" key="1">
    <citation type="journal article" date="2019" name="bioRxiv">
        <title>The Genome of the Zebra Mussel, Dreissena polymorpha: A Resource for Invasive Species Research.</title>
        <authorList>
            <person name="McCartney M.A."/>
            <person name="Auch B."/>
            <person name="Kono T."/>
            <person name="Mallez S."/>
            <person name="Zhang Y."/>
            <person name="Obille A."/>
            <person name="Becker A."/>
            <person name="Abrahante J.E."/>
            <person name="Garbe J."/>
            <person name="Badalamenti J.P."/>
            <person name="Herman A."/>
            <person name="Mangelson H."/>
            <person name="Liachko I."/>
            <person name="Sullivan S."/>
            <person name="Sone E.D."/>
            <person name="Koren S."/>
            <person name="Silverstein K.A.T."/>
            <person name="Beckman K.B."/>
            <person name="Gohl D.M."/>
        </authorList>
    </citation>
    <scope>NUCLEOTIDE SEQUENCE</scope>
    <source>
        <strain evidence="1">Duluth1</strain>
        <tissue evidence="1">Whole animal</tissue>
    </source>
</reference>
<accession>A0A9D4HBB7</accession>
<evidence type="ECO:0000313" key="1">
    <source>
        <dbReference type="EMBL" id="KAH3830294.1"/>
    </source>
</evidence>
<evidence type="ECO:0000313" key="2">
    <source>
        <dbReference type="Proteomes" id="UP000828390"/>
    </source>
</evidence>
<protein>
    <submittedName>
        <fullName evidence="1">Uncharacterized protein</fullName>
    </submittedName>
</protein>
<organism evidence="1 2">
    <name type="scientific">Dreissena polymorpha</name>
    <name type="common">Zebra mussel</name>
    <name type="synonym">Mytilus polymorpha</name>
    <dbReference type="NCBI Taxonomy" id="45954"/>
    <lineage>
        <taxon>Eukaryota</taxon>
        <taxon>Metazoa</taxon>
        <taxon>Spiralia</taxon>
        <taxon>Lophotrochozoa</taxon>
        <taxon>Mollusca</taxon>
        <taxon>Bivalvia</taxon>
        <taxon>Autobranchia</taxon>
        <taxon>Heteroconchia</taxon>
        <taxon>Euheterodonta</taxon>
        <taxon>Imparidentia</taxon>
        <taxon>Neoheterodontei</taxon>
        <taxon>Myida</taxon>
        <taxon>Dreissenoidea</taxon>
        <taxon>Dreissenidae</taxon>
        <taxon>Dreissena</taxon>
    </lineage>
</organism>
<name>A0A9D4HBB7_DREPO</name>
<dbReference type="EMBL" id="JAIWYP010000004">
    <property type="protein sequence ID" value="KAH3830294.1"/>
    <property type="molecule type" value="Genomic_DNA"/>
</dbReference>
<sequence>MYSRACRQYNVHPVAYFYNALRNDKCVLRHRQMTSDSVKARSSGGQFLFRDARPR</sequence>
<comment type="caution">
    <text evidence="1">The sequence shown here is derived from an EMBL/GenBank/DDBJ whole genome shotgun (WGS) entry which is preliminary data.</text>
</comment>
<dbReference type="Proteomes" id="UP000828390">
    <property type="component" value="Unassembled WGS sequence"/>
</dbReference>